<gene>
    <name evidence="1" type="ORF">OXU80_10540</name>
</gene>
<dbReference type="EMBL" id="CP113520">
    <property type="protein sequence ID" value="WAJ30607.1"/>
    <property type="molecule type" value="Genomic_DNA"/>
</dbReference>
<dbReference type="Proteomes" id="UP001163223">
    <property type="component" value="Chromosome"/>
</dbReference>
<accession>A0ACD4NUQ9</accession>
<organism evidence="1 2">
    <name type="scientific">Antarcticirhabdus aurantiaca</name>
    <dbReference type="NCBI Taxonomy" id="2606717"/>
    <lineage>
        <taxon>Bacteria</taxon>
        <taxon>Pseudomonadati</taxon>
        <taxon>Pseudomonadota</taxon>
        <taxon>Alphaproteobacteria</taxon>
        <taxon>Hyphomicrobiales</taxon>
        <taxon>Aurantimonadaceae</taxon>
        <taxon>Antarcticirhabdus</taxon>
    </lineage>
</organism>
<evidence type="ECO:0000313" key="1">
    <source>
        <dbReference type="EMBL" id="WAJ30607.1"/>
    </source>
</evidence>
<name>A0ACD4NUQ9_9HYPH</name>
<reference evidence="1" key="1">
    <citation type="submission" date="2022-11" db="EMBL/GenBank/DDBJ databases">
        <title>beta-Carotene-producing bacterium, Jeongeuplla avenae sp. nov., alleviates the salt stress of Arabidopsis seedlings.</title>
        <authorList>
            <person name="Jiang L."/>
            <person name="Lee J."/>
        </authorList>
    </citation>
    <scope>NUCLEOTIDE SEQUENCE</scope>
    <source>
        <strain evidence="1">DY_R2A_6</strain>
    </source>
</reference>
<sequence length="186" mass="20129">MVSRSDTTAPAVPASHPLAAQVEQMLAELQATLVACDVGPLRAMIDSDGSITVFSVAGEPFVAGHRLVGLPAVMVRVDRHAKSTGPEIIFDTRPRPHKPSPRRTAIGALYERWRALADKSDEEMEPAAWATCYSEYLLLQETITAHQPTTARDLAMQMVVETEDFASSARDVFRAKISALASGLEA</sequence>
<evidence type="ECO:0000313" key="2">
    <source>
        <dbReference type="Proteomes" id="UP001163223"/>
    </source>
</evidence>
<protein>
    <submittedName>
        <fullName evidence="1">Uncharacterized protein</fullName>
    </submittedName>
</protein>
<keyword evidence="2" id="KW-1185">Reference proteome</keyword>
<proteinExistence type="predicted"/>